<evidence type="ECO:0000259" key="2">
    <source>
        <dbReference type="PROSITE" id="PS50853"/>
    </source>
</evidence>
<proteinExistence type="predicted"/>
<name>A0A1B8U7B5_9FLAO</name>
<dbReference type="EMBL" id="LSFL01000001">
    <property type="protein sequence ID" value="OBY67740.1"/>
    <property type="molecule type" value="Genomic_DNA"/>
</dbReference>
<dbReference type="GO" id="GO:0008237">
    <property type="term" value="F:metallopeptidase activity"/>
    <property type="evidence" value="ECO:0007669"/>
    <property type="project" value="InterPro"/>
</dbReference>
<dbReference type="InterPro" id="IPR045474">
    <property type="entry name" value="GEVED"/>
</dbReference>
<keyword evidence="4" id="KW-1185">Reference proteome</keyword>
<dbReference type="Gene3D" id="2.60.40.10">
    <property type="entry name" value="Immunoglobulins"/>
    <property type="match status" value="1"/>
</dbReference>
<dbReference type="SUPFAM" id="SSF55486">
    <property type="entry name" value="Metalloproteases ('zincins'), catalytic domain"/>
    <property type="match status" value="1"/>
</dbReference>
<protein>
    <recommendedName>
        <fullName evidence="2">Fibronectin type-III domain-containing protein</fullName>
    </recommendedName>
</protein>
<reference evidence="4" key="1">
    <citation type="submission" date="2016-02" db="EMBL/GenBank/DDBJ databases">
        <title>Paenibacillus sp. LPB0068, isolated from Crassostrea gigas.</title>
        <authorList>
            <person name="Shin S.-K."/>
            <person name="Yi H."/>
        </authorList>
    </citation>
    <scope>NUCLEOTIDE SEQUENCE [LARGE SCALE GENOMIC DNA]</scope>
    <source>
        <strain evidence="4">KCTC 23969</strain>
    </source>
</reference>
<feature type="chain" id="PRO_5008616130" description="Fibronectin type-III domain-containing protein" evidence="1">
    <location>
        <begin position="24"/>
        <end position="1251"/>
    </location>
</feature>
<evidence type="ECO:0000313" key="4">
    <source>
        <dbReference type="Proteomes" id="UP000092612"/>
    </source>
</evidence>
<dbReference type="CDD" id="cd00063">
    <property type="entry name" value="FN3"/>
    <property type="match status" value="1"/>
</dbReference>
<gene>
    <name evidence="3" type="ORF">LPB301_00130</name>
</gene>
<dbReference type="OrthoDB" id="9792152at2"/>
<dbReference type="InterPro" id="IPR036116">
    <property type="entry name" value="FN3_sf"/>
</dbReference>
<dbReference type="Pfam" id="PF20009">
    <property type="entry name" value="GEVED"/>
    <property type="match status" value="1"/>
</dbReference>
<accession>A0A1B8U7B5</accession>
<sequence>MKIKSPLFLLPIVFFLSVFQINAQENWQKISKTNYTKKETAVFSKKHFPKQYNLVSLNLESFSSNIKSKSKKTNNIIELPDANGELQKFRVIESSNFEVELQEKFPEIKSYSAQGIDDPTAIAKISMGTDGFHGVIFSGHHKTTYIDPYSKNNQDYIVYNRSSISKEKDDFECIVEETASKELAFSEAAKNADDGKLRTFRLALVCSGEYAQFHLTRQNISSAATDAVKKAAVLSAMNTSMSRINGVFEKDLSVKLVIVGNNDDVIFLDEDTDNITDGNADTMIDEVQSICDSQIGSSNYDIGHIFSVGGDGLAGLGVVCIAGQKARGVTGIAAPVGDPYDIDYVVHEMGHQFGATHTQNNDCNRTSSTAVEPGSGSTIMGYAGICTPNVIGTGSATGNSDDYFHAVSIAQMWSHIQTSGSCAVTSNTNNTAPTANAGLDYSIPKSTPFKLEGVATDTDGLTSLTYNWEQIDNEVFLDVDDNPVMPPMSVNDIGPMFRSLPSKTTPVRYMPELATIIAGNSSTTWEVLPSVARDLNFSFLVRDNNVGGGSTARDDVKITVTDATAFTVNTPNSAVIWDVGSTQNITWNNGTTNQAPINCSSVNIRLSTDGGITFPILLKTNTSNDGSESIIIPDNATSSARIMVEAADNIFYNVNSTNFTIKSTTPTFVLNNSSGTQIACNSGNETIDYTLNFDFVNGFSETVTLSATGQPSGSAVTFNPTTINNDGNVTMSVSNLDGKTAQDYIISVLGSSISVTQSLDVDLKLTSQTFNTLNLTSPTNGATNIVLTGDLIWDANSNATSYDVQIATEAGFTNIVSSGNVATNLYTTDNLSGLTEYFWRVKPKNDCGEGSYSTVYSFTTFSPSYCGSTFTDDAGGAEHIQNVTFGSINNTSNNDILDGYEDFTTLNTNVLRGDTSQISVTFDTAGFQDHCYVFIDWNQDFIFDNDTERYDLGSETEDVGTRTFNITVPSDARFGQTRMRVIIEYDDPTNGFGLGACDSDHLTEWGETEDYSVTVAEIGGYSILTTSETCVDENDGIIQIENKQDNLIRQLLITGPSTNINQSFNSSNFSLFDVAPGDYEICITTNSLEITNCFEVTIKEAQPISLKLTTAKSLNTYSFKIEEGTPPFNVYLNSELIAVSSEKEFDLEINKTGKLEVKTAKECEGLFKKSIGEVILKQNPVSSFIELQLPMGIEKTMIETTVFDINGKLIFRKEFKRENDVLQIPFKEYVNGFYILKLSLENATPIKILKQ</sequence>
<feature type="signal peptide" evidence="1">
    <location>
        <begin position="1"/>
        <end position="23"/>
    </location>
</feature>
<keyword evidence="1" id="KW-0732">Signal</keyword>
<dbReference type="STRING" id="996801.BW723_09370"/>
<dbReference type="PROSITE" id="PS50853">
    <property type="entry name" value="FN3"/>
    <property type="match status" value="1"/>
</dbReference>
<evidence type="ECO:0000313" key="3">
    <source>
        <dbReference type="EMBL" id="OBY67740.1"/>
    </source>
</evidence>
<comment type="caution">
    <text evidence="3">The sequence shown here is derived from an EMBL/GenBank/DDBJ whole genome shotgun (WGS) entry which is preliminary data.</text>
</comment>
<dbReference type="SUPFAM" id="SSF49265">
    <property type="entry name" value="Fibronectin type III"/>
    <property type="match status" value="1"/>
</dbReference>
<dbReference type="InterPro" id="IPR024079">
    <property type="entry name" value="MetalloPept_cat_dom_sf"/>
</dbReference>
<evidence type="ECO:0000256" key="1">
    <source>
        <dbReference type="SAM" id="SignalP"/>
    </source>
</evidence>
<organism evidence="3 4">
    <name type="scientific">Polaribacter reichenbachii</name>
    <dbReference type="NCBI Taxonomy" id="996801"/>
    <lineage>
        <taxon>Bacteria</taxon>
        <taxon>Pseudomonadati</taxon>
        <taxon>Bacteroidota</taxon>
        <taxon>Flavobacteriia</taxon>
        <taxon>Flavobacteriales</taxon>
        <taxon>Flavobacteriaceae</taxon>
    </lineage>
</organism>
<dbReference type="InterPro" id="IPR013783">
    <property type="entry name" value="Ig-like_fold"/>
</dbReference>
<dbReference type="Gene3D" id="3.40.390.10">
    <property type="entry name" value="Collagenase (Catalytic Domain)"/>
    <property type="match status" value="1"/>
</dbReference>
<dbReference type="AlphaFoldDB" id="A0A1B8U7B5"/>
<feature type="domain" description="Fibronectin type-III" evidence="2">
    <location>
        <begin position="771"/>
        <end position="863"/>
    </location>
</feature>
<dbReference type="Pfam" id="PF13583">
    <property type="entry name" value="Reprolysin_4"/>
    <property type="match status" value="1"/>
</dbReference>
<dbReference type="InterPro" id="IPR003961">
    <property type="entry name" value="FN3_dom"/>
</dbReference>
<dbReference type="Proteomes" id="UP000092612">
    <property type="component" value="Unassembled WGS sequence"/>
</dbReference>
<dbReference type="KEGG" id="prn:BW723_09370"/>